<proteinExistence type="inferred from homology"/>
<protein>
    <recommendedName>
        <fullName evidence="4">Flagellar hook-associated protein 1</fullName>
    </recommendedName>
</protein>
<evidence type="ECO:0000256" key="1">
    <source>
        <dbReference type="ARBA" id="ARBA00004365"/>
    </source>
</evidence>
<comment type="similarity">
    <text evidence="3">Belongs to the flagella basal body rod proteins family.</text>
</comment>
<dbReference type="AlphaFoldDB" id="A0A4U7JGK5"/>
<evidence type="ECO:0000256" key="4">
    <source>
        <dbReference type="ARBA" id="ARBA00016244"/>
    </source>
</evidence>
<organism evidence="9 10">
    <name type="scientific">Ruminiclostridium herbifermentans</name>
    <dbReference type="NCBI Taxonomy" id="2488810"/>
    <lineage>
        <taxon>Bacteria</taxon>
        <taxon>Bacillati</taxon>
        <taxon>Bacillota</taxon>
        <taxon>Clostridia</taxon>
        <taxon>Eubacteriales</taxon>
        <taxon>Oscillospiraceae</taxon>
        <taxon>Ruminiclostridium</taxon>
    </lineage>
</organism>
<dbReference type="Proteomes" id="UP000306409">
    <property type="component" value="Chromosome"/>
</dbReference>
<dbReference type="KEGG" id="rher:EHE19_000675"/>
<sequence length="699" mass="76430">MAVGFSSYQIARSGLKVSERGLYVTGHNIANSDTVGYVRQQAIIETSPYQTVYGRNGNMLQYGLGADIQETRQIRNTFLDIIYRQENTALGYYETRSSTIEDVQAILNDPMGDGLQEIMNQFWDAWQELSKAPESLTIRALVRERGQALAHYFNQVGTQLDRLQNDLNSEIVVQIDAINRITSRIAVLNQKIATEEVAGDSANDYRDQRNLLLDELSLICDATVNEMQDGQVNITLGGYILVSKGNSRNLYVKSDSINGNFYTPMLEGTEIKVEIKSGKLKGLLESRGEVSGLKGSYSNGTPNEKVDITFAIDASLGSADLRNQIASYIDGLNKSGVDYNIRFVTMGTNSSIFKNTVYTANNIDDFLNDADLNTLFAATGTEGNFNDFISTLESLKASGDFRSDAANVAYVLSNMSINGNNGSFVTNVDAAGYINRLNNIGVKTTIVTDKSYQEQGEDALEVGWSTIAYGTGGEVLKMGTDADSFINLFSNINSNTRIAVNGNMGNIPTSTNIVSDIKIKLNSLLNAVIREVNYLSSTGFTLDGKPGVNFFKAINDDYPMEMGNFTLSDDLTGDDGLNNIVASSTIAVGDNTIARQIANLRDFDLLVDSSGKVSIDEYYRAIILDIGNRGSEAITSRDNQKVLVLSAEEQRTAISGVAMDEELSNMMKYKFAYDASSRVLNIIDSMIDKIVNSMGVVGR</sequence>
<dbReference type="PANTHER" id="PTHR30033:SF1">
    <property type="entry name" value="FLAGELLAR HOOK-ASSOCIATED PROTEIN 1"/>
    <property type="match status" value="1"/>
</dbReference>
<dbReference type="Pfam" id="PF06429">
    <property type="entry name" value="Flg_bbr_C"/>
    <property type="match status" value="1"/>
</dbReference>
<dbReference type="GO" id="GO:0005576">
    <property type="term" value="C:extracellular region"/>
    <property type="evidence" value="ECO:0007669"/>
    <property type="project" value="UniProtKB-SubCell"/>
</dbReference>
<dbReference type="SUPFAM" id="SSF64518">
    <property type="entry name" value="Phase 1 flagellin"/>
    <property type="match status" value="1"/>
</dbReference>
<gene>
    <name evidence="9" type="primary">flgK</name>
    <name evidence="9" type="ORF">EHE19_000675</name>
</gene>
<keyword evidence="6" id="KW-0975">Bacterial flagellum</keyword>
<dbReference type="Pfam" id="PF22638">
    <property type="entry name" value="FlgK_D1"/>
    <property type="match status" value="1"/>
</dbReference>
<dbReference type="GO" id="GO:0044780">
    <property type="term" value="P:bacterial-type flagellum assembly"/>
    <property type="evidence" value="ECO:0007669"/>
    <property type="project" value="InterPro"/>
</dbReference>
<evidence type="ECO:0000313" key="9">
    <source>
        <dbReference type="EMBL" id="QNU67105.1"/>
    </source>
</evidence>
<evidence type="ECO:0000256" key="3">
    <source>
        <dbReference type="ARBA" id="ARBA00009677"/>
    </source>
</evidence>
<evidence type="ECO:0000256" key="6">
    <source>
        <dbReference type="ARBA" id="ARBA00023143"/>
    </source>
</evidence>
<evidence type="ECO:0000259" key="7">
    <source>
        <dbReference type="Pfam" id="PF06429"/>
    </source>
</evidence>
<dbReference type="NCBIfam" id="TIGR02492">
    <property type="entry name" value="flgK_ends"/>
    <property type="match status" value="1"/>
</dbReference>
<dbReference type="InterPro" id="IPR002371">
    <property type="entry name" value="FlgK"/>
</dbReference>
<dbReference type="PANTHER" id="PTHR30033">
    <property type="entry name" value="FLAGELLAR HOOK-ASSOCIATED PROTEIN 1"/>
    <property type="match status" value="1"/>
</dbReference>
<comment type="subcellular location">
    <subcellularLocation>
        <location evidence="1">Bacterial flagellum</location>
    </subcellularLocation>
    <subcellularLocation>
        <location evidence="2">Secreted</location>
    </subcellularLocation>
</comment>
<dbReference type="EMBL" id="CP061336">
    <property type="protein sequence ID" value="QNU67105.1"/>
    <property type="molecule type" value="Genomic_DNA"/>
</dbReference>
<name>A0A4U7JGK5_9FIRM</name>
<keyword evidence="5" id="KW-0964">Secreted</keyword>
<dbReference type="OrthoDB" id="9802553at2"/>
<evidence type="ECO:0000256" key="5">
    <source>
        <dbReference type="ARBA" id="ARBA00022525"/>
    </source>
</evidence>
<feature type="domain" description="Flagellar hook-associated protein FlgK helical" evidence="8">
    <location>
        <begin position="101"/>
        <end position="290"/>
    </location>
</feature>
<dbReference type="InterPro" id="IPR053927">
    <property type="entry name" value="FlgK_helical"/>
</dbReference>
<evidence type="ECO:0000313" key="10">
    <source>
        <dbReference type="Proteomes" id="UP000306409"/>
    </source>
</evidence>
<keyword evidence="9" id="KW-0966">Cell projection</keyword>
<evidence type="ECO:0000256" key="2">
    <source>
        <dbReference type="ARBA" id="ARBA00004613"/>
    </source>
</evidence>
<accession>A0A4U7JGK5</accession>
<evidence type="ECO:0000259" key="8">
    <source>
        <dbReference type="Pfam" id="PF22638"/>
    </source>
</evidence>
<keyword evidence="10" id="KW-1185">Reference proteome</keyword>
<keyword evidence="9" id="KW-0282">Flagellum</keyword>
<dbReference type="GO" id="GO:0005198">
    <property type="term" value="F:structural molecule activity"/>
    <property type="evidence" value="ECO:0007669"/>
    <property type="project" value="InterPro"/>
</dbReference>
<dbReference type="RefSeq" id="WP_137697171.1">
    <property type="nucleotide sequence ID" value="NZ_CP061336.1"/>
</dbReference>
<keyword evidence="9" id="KW-0969">Cilium</keyword>
<dbReference type="InterPro" id="IPR010930">
    <property type="entry name" value="Flg_bb/hook_C_dom"/>
</dbReference>
<feature type="domain" description="Flagellar basal-body/hook protein C-terminal" evidence="7">
    <location>
        <begin position="654"/>
        <end position="692"/>
    </location>
</feature>
<reference evidence="9 10" key="1">
    <citation type="submission" date="2020-09" db="EMBL/GenBank/DDBJ databases">
        <title>Characterization and genome sequencing of Ruminiclostridium sp. nov. MA18.</title>
        <authorList>
            <person name="Rettenmaier R."/>
            <person name="Kowollik M.-L."/>
            <person name="Liebl W."/>
            <person name="Zverlov V."/>
        </authorList>
    </citation>
    <scope>NUCLEOTIDE SEQUENCE [LARGE SCALE GENOMIC DNA]</scope>
    <source>
        <strain evidence="9 10">MA18</strain>
    </source>
</reference>
<dbReference type="GO" id="GO:0009424">
    <property type="term" value="C:bacterial-type flagellum hook"/>
    <property type="evidence" value="ECO:0007669"/>
    <property type="project" value="InterPro"/>
</dbReference>